<accession>A0ACC2MUP5</accession>
<keyword evidence="2" id="KW-1185">Reference proteome</keyword>
<dbReference type="EMBL" id="CM056809">
    <property type="protein sequence ID" value="KAJ8649358.1"/>
    <property type="molecule type" value="Genomic_DNA"/>
</dbReference>
<dbReference type="Proteomes" id="UP001234297">
    <property type="component" value="Chromosome 1"/>
</dbReference>
<gene>
    <name evidence="1" type="ORF">MRB53_002381</name>
</gene>
<organism evidence="1 2">
    <name type="scientific">Persea americana</name>
    <name type="common">Avocado</name>
    <dbReference type="NCBI Taxonomy" id="3435"/>
    <lineage>
        <taxon>Eukaryota</taxon>
        <taxon>Viridiplantae</taxon>
        <taxon>Streptophyta</taxon>
        <taxon>Embryophyta</taxon>
        <taxon>Tracheophyta</taxon>
        <taxon>Spermatophyta</taxon>
        <taxon>Magnoliopsida</taxon>
        <taxon>Magnoliidae</taxon>
        <taxon>Laurales</taxon>
        <taxon>Lauraceae</taxon>
        <taxon>Persea</taxon>
    </lineage>
</organism>
<evidence type="ECO:0000313" key="1">
    <source>
        <dbReference type="EMBL" id="KAJ8649358.1"/>
    </source>
</evidence>
<comment type="caution">
    <text evidence="1">The sequence shown here is derived from an EMBL/GenBank/DDBJ whole genome shotgun (WGS) entry which is preliminary data.</text>
</comment>
<name>A0ACC2MUP5_PERAE</name>
<proteinExistence type="predicted"/>
<sequence length="113" mass="12281">MASAIDGSSSGGGSMRKGRAREGFLEAGGDKKDKLPFFIYGIDQEDKAACNVIDAEIGREIRPNFLLVGISPSLLEEKERFDPESLPDLIVPFAGEEGCYERVIETFFASVFG</sequence>
<evidence type="ECO:0000313" key="2">
    <source>
        <dbReference type="Proteomes" id="UP001234297"/>
    </source>
</evidence>
<protein>
    <submittedName>
        <fullName evidence="1">Uncharacterized protein</fullName>
    </submittedName>
</protein>
<reference evidence="1 2" key="1">
    <citation type="journal article" date="2022" name="Hortic Res">
        <title>A haplotype resolved chromosomal level avocado genome allows analysis of novel avocado genes.</title>
        <authorList>
            <person name="Nath O."/>
            <person name="Fletcher S.J."/>
            <person name="Hayward A."/>
            <person name="Shaw L.M."/>
            <person name="Masouleh A.K."/>
            <person name="Furtado A."/>
            <person name="Henry R.J."/>
            <person name="Mitter N."/>
        </authorList>
    </citation>
    <scope>NUCLEOTIDE SEQUENCE [LARGE SCALE GENOMIC DNA]</scope>
    <source>
        <strain evidence="2">cv. Hass</strain>
    </source>
</reference>